<dbReference type="SUPFAM" id="SSF56112">
    <property type="entry name" value="Protein kinase-like (PK-like)"/>
    <property type="match status" value="1"/>
</dbReference>
<protein>
    <submittedName>
        <fullName evidence="1">Fructosamine kinase family protein</fullName>
    </submittedName>
</protein>
<keyword evidence="2" id="KW-1185">Reference proteome</keyword>
<dbReference type="EMBL" id="JAGTXB010000026">
    <property type="protein sequence ID" value="MBS0031866.1"/>
    <property type="molecule type" value="Genomic_DNA"/>
</dbReference>
<reference evidence="1 2" key="1">
    <citation type="submission" date="2021-04" db="EMBL/GenBank/DDBJ databases">
        <title>Chitinophaga sp. nov., isolated from the rhizosphere soil.</title>
        <authorList>
            <person name="He S."/>
        </authorList>
    </citation>
    <scope>NUCLEOTIDE SEQUENCE [LARGE SCALE GENOMIC DNA]</scope>
    <source>
        <strain evidence="1 2">2R12</strain>
    </source>
</reference>
<name>A0ABS5J9S2_9BACT</name>
<dbReference type="InterPro" id="IPR011009">
    <property type="entry name" value="Kinase-like_dom_sf"/>
</dbReference>
<organism evidence="1 2">
    <name type="scientific">Chitinophaga hostae</name>
    <dbReference type="NCBI Taxonomy" id="2831022"/>
    <lineage>
        <taxon>Bacteria</taxon>
        <taxon>Pseudomonadati</taxon>
        <taxon>Bacteroidota</taxon>
        <taxon>Chitinophagia</taxon>
        <taxon>Chitinophagales</taxon>
        <taxon>Chitinophagaceae</taxon>
        <taxon>Chitinophaga</taxon>
    </lineage>
</organism>
<dbReference type="RefSeq" id="WP_211977026.1">
    <property type="nucleotide sequence ID" value="NZ_CBFHAM010000047.1"/>
</dbReference>
<dbReference type="InterPro" id="IPR006748">
    <property type="entry name" value="NH2Glyco/OHUrea_AB-resist_kin"/>
</dbReference>
<keyword evidence="1" id="KW-0808">Transferase</keyword>
<comment type="caution">
    <text evidence="1">The sequence shown here is derived from an EMBL/GenBank/DDBJ whole genome shotgun (WGS) entry which is preliminary data.</text>
</comment>
<dbReference type="Gene3D" id="3.90.1200.10">
    <property type="match status" value="1"/>
</dbReference>
<dbReference type="GO" id="GO:0016301">
    <property type="term" value="F:kinase activity"/>
    <property type="evidence" value="ECO:0007669"/>
    <property type="project" value="UniProtKB-KW"/>
</dbReference>
<dbReference type="Pfam" id="PF04655">
    <property type="entry name" value="APH_6_hur"/>
    <property type="match status" value="1"/>
</dbReference>
<gene>
    <name evidence="1" type="ORF">KE626_31330</name>
</gene>
<sequence length="281" mass="31200">MLQELETLQKTAEIQRQQYLDEWKLKPDGDSFFTHCSLLQPVLHEGTPAFLKIAMEEEERKGYVLMNWWGGKGAAGVLRYDEQALLLERISSTQPSLRDMIRAGQDDEATRIICSVAKQLHTPAAKPLPELIPLNIWFNDLFKAGDKYGPLIVTCEAMAKRLLAEQNDVSVLHGDLHHENIIHSDARGWVAIDPKRLIGERAFDFANILCNPNIDTALADGRLIKQAGIISAESGIPFKHLLEWIVAWAGLSATWILDDGDDASLDLGVAEIALGALSQLS</sequence>
<dbReference type="Proteomes" id="UP000676386">
    <property type="component" value="Unassembled WGS sequence"/>
</dbReference>
<keyword evidence="1" id="KW-0418">Kinase</keyword>
<proteinExistence type="predicted"/>
<accession>A0ABS5J9S2</accession>
<evidence type="ECO:0000313" key="2">
    <source>
        <dbReference type="Proteomes" id="UP000676386"/>
    </source>
</evidence>
<evidence type="ECO:0000313" key="1">
    <source>
        <dbReference type="EMBL" id="MBS0031866.1"/>
    </source>
</evidence>